<keyword evidence="2" id="KW-1185">Reference proteome</keyword>
<evidence type="ECO:0000313" key="2">
    <source>
        <dbReference type="Proteomes" id="UP000887159"/>
    </source>
</evidence>
<gene>
    <name evidence="1" type="ORF">TNCV_2692771</name>
</gene>
<dbReference type="Proteomes" id="UP000887159">
    <property type="component" value="Unassembled WGS sequence"/>
</dbReference>
<accession>A0A8X6VZ90</accession>
<organism evidence="1 2">
    <name type="scientific">Trichonephila clavipes</name>
    <name type="common">Golden silk orbweaver</name>
    <name type="synonym">Nephila clavipes</name>
    <dbReference type="NCBI Taxonomy" id="2585209"/>
    <lineage>
        <taxon>Eukaryota</taxon>
        <taxon>Metazoa</taxon>
        <taxon>Ecdysozoa</taxon>
        <taxon>Arthropoda</taxon>
        <taxon>Chelicerata</taxon>
        <taxon>Arachnida</taxon>
        <taxon>Araneae</taxon>
        <taxon>Araneomorphae</taxon>
        <taxon>Entelegynae</taxon>
        <taxon>Araneoidea</taxon>
        <taxon>Nephilidae</taxon>
        <taxon>Trichonephila</taxon>
    </lineage>
</organism>
<reference evidence="1" key="1">
    <citation type="submission" date="2020-08" db="EMBL/GenBank/DDBJ databases">
        <title>Multicomponent nature underlies the extraordinary mechanical properties of spider dragline silk.</title>
        <authorList>
            <person name="Kono N."/>
            <person name="Nakamura H."/>
            <person name="Mori M."/>
            <person name="Yoshida Y."/>
            <person name="Ohtoshi R."/>
            <person name="Malay A.D."/>
            <person name="Moran D.A.P."/>
            <person name="Tomita M."/>
            <person name="Numata K."/>
            <person name="Arakawa K."/>
        </authorList>
    </citation>
    <scope>NUCLEOTIDE SEQUENCE</scope>
</reference>
<sequence length="77" mass="8531">MQSLLLRRLERNDLQKFICGAESSLRAVEHMDTALKVWGVLYTPRVTMVAQTGASDPGLIEDCHGRGFPANNMLGNE</sequence>
<dbReference type="AlphaFoldDB" id="A0A8X6VZ90"/>
<dbReference type="EMBL" id="BMAU01021370">
    <property type="protein sequence ID" value="GFY25086.1"/>
    <property type="molecule type" value="Genomic_DNA"/>
</dbReference>
<proteinExistence type="predicted"/>
<name>A0A8X6VZ90_TRICX</name>
<protein>
    <submittedName>
        <fullName evidence="1">Uncharacterized protein</fullName>
    </submittedName>
</protein>
<evidence type="ECO:0000313" key="1">
    <source>
        <dbReference type="EMBL" id="GFY25086.1"/>
    </source>
</evidence>
<comment type="caution">
    <text evidence="1">The sequence shown here is derived from an EMBL/GenBank/DDBJ whole genome shotgun (WGS) entry which is preliminary data.</text>
</comment>